<dbReference type="PROSITE" id="PS51387">
    <property type="entry name" value="FAD_PCMH"/>
    <property type="match status" value="1"/>
</dbReference>
<dbReference type="Gene3D" id="3.10.20.30">
    <property type="match status" value="1"/>
</dbReference>
<evidence type="ECO:0000259" key="7">
    <source>
        <dbReference type="PROSITE" id="PS51387"/>
    </source>
</evidence>
<dbReference type="InterPro" id="IPR006058">
    <property type="entry name" value="2Fe2S_fd_BS"/>
</dbReference>
<evidence type="ECO:0000259" key="6">
    <source>
        <dbReference type="PROSITE" id="PS51085"/>
    </source>
</evidence>
<dbReference type="InterPro" id="IPR036884">
    <property type="entry name" value="2Fe-2S-bd_dom_sf"/>
</dbReference>
<name>A0ABU8XMU1_9PROT</name>
<dbReference type="SUPFAM" id="SSF47741">
    <property type="entry name" value="CO dehydrogenase ISP C-domain like"/>
    <property type="match status" value="1"/>
</dbReference>
<dbReference type="InterPro" id="IPR036683">
    <property type="entry name" value="CO_DH_flav_C_dom_sf"/>
</dbReference>
<dbReference type="NCBIfam" id="TIGR02963">
    <property type="entry name" value="xanthine_xdhA"/>
    <property type="match status" value="1"/>
</dbReference>
<keyword evidence="1" id="KW-0285">Flavoprotein</keyword>
<dbReference type="PROSITE" id="PS51085">
    <property type="entry name" value="2FE2S_FER_2"/>
    <property type="match status" value="1"/>
</dbReference>
<organism evidence="8 9">
    <name type="scientific">Benzoatithermus flavus</name>
    <dbReference type="NCBI Taxonomy" id="3108223"/>
    <lineage>
        <taxon>Bacteria</taxon>
        <taxon>Pseudomonadati</taxon>
        <taxon>Pseudomonadota</taxon>
        <taxon>Alphaproteobacteria</taxon>
        <taxon>Geminicoccales</taxon>
        <taxon>Geminicoccaceae</taxon>
        <taxon>Benzoatithermus</taxon>
    </lineage>
</organism>
<dbReference type="EMBL" id="JBBLZC010000003">
    <property type="protein sequence ID" value="MEK0082389.1"/>
    <property type="molecule type" value="Genomic_DNA"/>
</dbReference>
<keyword evidence="5" id="KW-0408">Iron</keyword>
<dbReference type="CDD" id="cd00207">
    <property type="entry name" value="fer2"/>
    <property type="match status" value="1"/>
</dbReference>
<dbReference type="PIRSF" id="PIRSF036557">
    <property type="entry name" value="XdhA_RC"/>
    <property type="match status" value="1"/>
</dbReference>
<dbReference type="SUPFAM" id="SSF55447">
    <property type="entry name" value="CO dehydrogenase flavoprotein C-terminal domain-like"/>
    <property type="match status" value="1"/>
</dbReference>
<sequence length="491" mass="53764">MRDSVRFLLGHETVELDRVDPTMTVLDWLRTCARRTGTKEGCNEGDCGACTVVVARPEDGRLVYRAVNACIQFVATLDGCQLLTVEDLKRADGALHPVQQAMVELHGSQCGFCTPGFVMSLFAMTREADEVPTDAAIDDALAGNLCRCTGYAPIVRAAQRMFELAPKRDHIEAFAGETLARLEGLRDEETLVVSDGKRRFIAPATLDALAETLLAEPEATILAGSTDVGLWVTKQMRRLDPIVYLGRIDVLRRIEETGDTIELGAMASHEDAMKVLARHYPDMGELWRRFASVQIRNAGTVGGNIANGSPIGDGSPALIAAGATLHLRRGQERRSLPLEDFFVAYGRQDRRPGELVERISVPKPPPGMRYRAYKISKRFDQDISAVMGAFLIRLGPDGRVAEARLAYGGMAAIPKRATNAEAALLGRPWSEATVKAAMQALERDFTPITDMRATAGYRLKVAQNLLMRLFVETTDPACETRLVGDRSLAHV</sequence>
<dbReference type="InterPro" id="IPR036318">
    <property type="entry name" value="FAD-bd_PCMH-like_sf"/>
</dbReference>
<dbReference type="EC" id="1.17.1.4" evidence="8"/>
<dbReference type="InterPro" id="IPR016208">
    <property type="entry name" value="Ald_Oxase/xanthine_DH-like"/>
</dbReference>
<feature type="domain" description="2Fe-2S ferredoxin-type" evidence="6">
    <location>
        <begin position="3"/>
        <end position="88"/>
    </location>
</feature>
<dbReference type="Pfam" id="PF03450">
    <property type="entry name" value="CO_deh_flav_C"/>
    <property type="match status" value="1"/>
</dbReference>
<dbReference type="Pfam" id="PF00941">
    <property type="entry name" value="FAD_binding_5"/>
    <property type="match status" value="1"/>
</dbReference>
<dbReference type="Pfam" id="PF00111">
    <property type="entry name" value="Fer2"/>
    <property type="match status" value="1"/>
</dbReference>
<evidence type="ECO:0000256" key="5">
    <source>
        <dbReference type="ARBA" id="ARBA00023004"/>
    </source>
</evidence>
<keyword evidence="9" id="KW-1185">Reference proteome</keyword>
<evidence type="ECO:0000256" key="2">
    <source>
        <dbReference type="ARBA" id="ARBA00022723"/>
    </source>
</evidence>
<dbReference type="PROSITE" id="PS00197">
    <property type="entry name" value="2FE2S_FER_1"/>
    <property type="match status" value="1"/>
</dbReference>
<comment type="caution">
    <text evidence="8">The sequence shown here is derived from an EMBL/GenBank/DDBJ whole genome shotgun (WGS) entry which is preliminary data.</text>
</comment>
<keyword evidence="3" id="KW-0274">FAD</keyword>
<dbReference type="InterPro" id="IPR016169">
    <property type="entry name" value="FAD-bd_PCMH_sub2"/>
</dbReference>
<reference evidence="8 9" key="1">
    <citation type="submission" date="2024-01" db="EMBL/GenBank/DDBJ databases">
        <title>Multi-omics insights into the function and evolution of sodium benzoate biodegradation pathways in Benzoatithermus flavus gen. nov., sp. nov. from hot spring.</title>
        <authorList>
            <person name="Hu C.-J."/>
            <person name="Li W.-J."/>
        </authorList>
    </citation>
    <scope>NUCLEOTIDE SEQUENCE [LARGE SCALE GENOMIC DNA]</scope>
    <source>
        <strain evidence="8 9">SYSU G07066</strain>
    </source>
</reference>
<dbReference type="InterPro" id="IPR014307">
    <property type="entry name" value="Xanthine_DH_ssu"/>
</dbReference>
<dbReference type="SUPFAM" id="SSF56176">
    <property type="entry name" value="FAD-binding/transporter-associated domain-like"/>
    <property type="match status" value="1"/>
</dbReference>
<dbReference type="InterPro" id="IPR036010">
    <property type="entry name" value="2Fe-2S_ferredoxin-like_sf"/>
</dbReference>
<dbReference type="InterPro" id="IPR016166">
    <property type="entry name" value="FAD-bd_PCMH"/>
</dbReference>
<evidence type="ECO:0000313" key="9">
    <source>
        <dbReference type="Proteomes" id="UP001375743"/>
    </source>
</evidence>
<dbReference type="InterPro" id="IPR005107">
    <property type="entry name" value="CO_DH_flav_C"/>
</dbReference>
<dbReference type="RefSeq" id="WP_418158240.1">
    <property type="nucleotide sequence ID" value="NZ_JBBLZC010000003.1"/>
</dbReference>
<dbReference type="InterPro" id="IPR012675">
    <property type="entry name" value="Beta-grasp_dom_sf"/>
</dbReference>
<dbReference type="SUPFAM" id="SSF54292">
    <property type="entry name" value="2Fe-2S ferredoxin-like"/>
    <property type="match status" value="1"/>
</dbReference>
<dbReference type="InterPro" id="IPR016167">
    <property type="entry name" value="FAD-bd_PCMH_sub1"/>
</dbReference>
<dbReference type="Pfam" id="PF01799">
    <property type="entry name" value="Fer2_2"/>
    <property type="match status" value="1"/>
</dbReference>
<evidence type="ECO:0000256" key="1">
    <source>
        <dbReference type="ARBA" id="ARBA00022630"/>
    </source>
</evidence>
<keyword evidence="4 8" id="KW-0560">Oxidoreductase</keyword>
<dbReference type="Proteomes" id="UP001375743">
    <property type="component" value="Unassembled WGS sequence"/>
</dbReference>
<protein>
    <submittedName>
        <fullName evidence="8">Xanthine dehydrogenase small subunit</fullName>
        <ecNumber evidence="8">1.17.1.4</ecNumber>
    </submittedName>
</protein>
<dbReference type="GO" id="GO:0004854">
    <property type="term" value="F:xanthine dehydrogenase activity"/>
    <property type="evidence" value="ECO:0007669"/>
    <property type="project" value="UniProtKB-EC"/>
</dbReference>
<dbReference type="PANTHER" id="PTHR45444:SF3">
    <property type="entry name" value="XANTHINE DEHYDROGENASE"/>
    <property type="match status" value="1"/>
</dbReference>
<dbReference type="InterPro" id="IPR002346">
    <property type="entry name" value="Mopterin_DH_FAD-bd"/>
</dbReference>
<dbReference type="SMART" id="SM01092">
    <property type="entry name" value="CO_deh_flav_C"/>
    <property type="match status" value="1"/>
</dbReference>
<evidence type="ECO:0000313" key="8">
    <source>
        <dbReference type="EMBL" id="MEK0082389.1"/>
    </source>
</evidence>
<keyword evidence="2" id="KW-0479">Metal-binding</keyword>
<dbReference type="InterPro" id="IPR002888">
    <property type="entry name" value="2Fe-2S-bd"/>
</dbReference>
<dbReference type="Gene3D" id="1.10.150.120">
    <property type="entry name" value="[2Fe-2S]-binding domain"/>
    <property type="match status" value="1"/>
</dbReference>
<dbReference type="Gene3D" id="3.30.43.10">
    <property type="entry name" value="Uridine Diphospho-n-acetylenolpyruvylglucosamine Reductase, domain 2"/>
    <property type="match status" value="1"/>
</dbReference>
<dbReference type="InterPro" id="IPR001041">
    <property type="entry name" value="2Fe-2S_ferredoxin-type"/>
</dbReference>
<accession>A0ABU8XMU1</accession>
<dbReference type="Gene3D" id="3.30.465.10">
    <property type="match status" value="1"/>
</dbReference>
<dbReference type="InterPro" id="IPR012175">
    <property type="entry name" value="Xanth_DH_ssu_bac"/>
</dbReference>
<gene>
    <name evidence="8" type="primary">xdhA</name>
    <name evidence="8" type="ORF">U1T56_04455</name>
</gene>
<feature type="domain" description="FAD-binding PCMH-type" evidence="7">
    <location>
        <begin position="193"/>
        <end position="366"/>
    </location>
</feature>
<evidence type="ECO:0000256" key="4">
    <source>
        <dbReference type="ARBA" id="ARBA00023002"/>
    </source>
</evidence>
<dbReference type="PANTHER" id="PTHR45444">
    <property type="entry name" value="XANTHINE DEHYDROGENASE"/>
    <property type="match status" value="1"/>
</dbReference>
<dbReference type="Gene3D" id="3.30.390.50">
    <property type="entry name" value="CO dehydrogenase flavoprotein, C-terminal domain"/>
    <property type="match status" value="1"/>
</dbReference>
<proteinExistence type="predicted"/>
<evidence type="ECO:0000256" key="3">
    <source>
        <dbReference type="ARBA" id="ARBA00022827"/>
    </source>
</evidence>